<keyword evidence="2" id="KW-1185">Reference proteome</keyword>
<dbReference type="EMBL" id="BAABKN010000003">
    <property type="protein sequence ID" value="GAA4723547.1"/>
    <property type="molecule type" value="Genomic_DNA"/>
</dbReference>
<reference evidence="2" key="1">
    <citation type="journal article" date="2019" name="Int. J. Syst. Evol. Microbiol.">
        <title>The Global Catalogue of Microorganisms (GCM) 10K type strain sequencing project: providing services to taxonomists for standard genome sequencing and annotation.</title>
        <authorList>
            <consortium name="The Broad Institute Genomics Platform"/>
            <consortium name="The Broad Institute Genome Sequencing Center for Infectious Disease"/>
            <person name="Wu L."/>
            <person name="Ma J."/>
        </authorList>
    </citation>
    <scope>NUCLEOTIDE SEQUENCE [LARGE SCALE GENOMIC DNA]</scope>
    <source>
        <strain evidence="2">JCM 18532</strain>
    </source>
</reference>
<evidence type="ECO:0000313" key="1">
    <source>
        <dbReference type="EMBL" id="GAA4723547.1"/>
    </source>
</evidence>
<accession>A0ABP8Y8Y8</accession>
<evidence type="ECO:0008006" key="3">
    <source>
        <dbReference type="Google" id="ProtNLM"/>
    </source>
</evidence>
<name>A0ABP8Y8Y8_9ACTN</name>
<dbReference type="Proteomes" id="UP001499882">
    <property type="component" value="Unassembled WGS sequence"/>
</dbReference>
<organism evidence="1 2">
    <name type="scientific">Nocardioides endophyticus</name>
    <dbReference type="NCBI Taxonomy" id="1353775"/>
    <lineage>
        <taxon>Bacteria</taxon>
        <taxon>Bacillati</taxon>
        <taxon>Actinomycetota</taxon>
        <taxon>Actinomycetes</taxon>
        <taxon>Propionibacteriales</taxon>
        <taxon>Nocardioidaceae</taxon>
        <taxon>Nocardioides</taxon>
    </lineage>
</organism>
<proteinExistence type="predicted"/>
<comment type="caution">
    <text evidence="1">The sequence shown here is derived from an EMBL/GenBank/DDBJ whole genome shotgun (WGS) entry which is preliminary data.</text>
</comment>
<protein>
    <recommendedName>
        <fullName evidence="3">SnoaL-like domain-containing protein</fullName>
    </recommendedName>
</protein>
<evidence type="ECO:0000313" key="2">
    <source>
        <dbReference type="Proteomes" id="UP001499882"/>
    </source>
</evidence>
<dbReference type="RefSeq" id="WP_345524679.1">
    <property type="nucleotide sequence ID" value="NZ_BAABKN010000003.1"/>
</dbReference>
<gene>
    <name evidence="1" type="ORF">GCM10023350_02300</name>
</gene>
<sequence>MRPELLSMCLSVCLTGGAPAASAVLHEWDDRRAAAWASSDVAEVRSLYVPGSPAGRAEVAMLRAWRERGLRVEGMRMQLVDLDVRRASAARLDLVVTDRLTGAVAAGPGVRLPLPRDRATTRRVVLVHEGGLWRVAQSVEGARPLRTTSWTVRSRKE</sequence>